<dbReference type="EMBL" id="CP136898">
    <property type="protein sequence ID" value="WOL20244.1"/>
    <property type="molecule type" value="Genomic_DNA"/>
</dbReference>
<dbReference type="PANTHER" id="PTHR46481:SF7">
    <property type="entry name" value="ZINC FINGER BED DOMAIN-CONTAINING PROTEIN RICESLEEPER 2-LIKE"/>
    <property type="match status" value="1"/>
</dbReference>
<dbReference type="Proteomes" id="UP001327560">
    <property type="component" value="Chromosome 9"/>
</dbReference>
<dbReference type="InterPro" id="IPR052035">
    <property type="entry name" value="ZnF_BED_domain_contain"/>
</dbReference>
<gene>
    <name evidence="2" type="ORF">Cni_G29048</name>
</gene>
<name>A0AAQ3L4G7_9LILI</name>
<dbReference type="PANTHER" id="PTHR46481">
    <property type="entry name" value="ZINC FINGER BED DOMAIN-CONTAINING PROTEIN 4"/>
    <property type="match status" value="1"/>
</dbReference>
<feature type="region of interest" description="Disordered" evidence="1">
    <location>
        <begin position="1"/>
        <end position="22"/>
    </location>
</feature>
<dbReference type="SUPFAM" id="SSF53098">
    <property type="entry name" value="Ribonuclease H-like"/>
    <property type="match status" value="1"/>
</dbReference>
<evidence type="ECO:0000313" key="3">
    <source>
        <dbReference type="Proteomes" id="UP001327560"/>
    </source>
</evidence>
<organism evidence="2 3">
    <name type="scientific">Canna indica</name>
    <name type="common">Indian-shot</name>
    <dbReference type="NCBI Taxonomy" id="4628"/>
    <lineage>
        <taxon>Eukaryota</taxon>
        <taxon>Viridiplantae</taxon>
        <taxon>Streptophyta</taxon>
        <taxon>Embryophyta</taxon>
        <taxon>Tracheophyta</taxon>
        <taxon>Spermatophyta</taxon>
        <taxon>Magnoliopsida</taxon>
        <taxon>Liliopsida</taxon>
        <taxon>Zingiberales</taxon>
        <taxon>Cannaceae</taxon>
        <taxon>Canna</taxon>
    </lineage>
</organism>
<feature type="compositionally biased region" description="Basic and acidic residues" evidence="1">
    <location>
        <begin position="12"/>
        <end position="22"/>
    </location>
</feature>
<accession>A0AAQ3L4G7</accession>
<dbReference type="AlphaFoldDB" id="A0AAQ3L4G7"/>
<protein>
    <submittedName>
        <fullName evidence="2">Zinc finger BED domain-containing protein RICESLEEPER 2-like</fullName>
    </submittedName>
</protein>
<proteinExistence type="predicted"/>
<dbReference type="InterPro" id="IPR012337">
    <property type="entry name" value="RNaseH-like_sf"/>
</dbReference>
<keyword evidence="3" id="KW-1185">Reference proteome</keyword>
<evidence type="ECO:0000256" key="1">
    <source>
        <dbReference type="SAM" id="MobiDB-lite"/>
    </source>
</evidence>
<evidence type="ECO:0000313" key="2">
    <source>
        <dbReference type="EMBL" id="WOL20244.1"/>
    </source>
</evidence>
<reference evidence="2 3" key="1">
    <citation type="submission" date="2023-10" db="EMBL/GenBank/DDBJ databases">
        <title>Chromosome-scale genome assembly provides insights into flower coloration mechanisms of Canna indica.</title>
        <authorList>
            <person name="Li C."/>
        </authorList>
    </citation>
    <scope>NUCLEOTIDE SEQUENCE [LARGE SCALE GENOMIC DNA]</scope>
    <source>
        <tissue evidence="2">Flower</tissue>
    </source>
</reference>
<sequence>MEVEQEMIDEAPSTKEGESSKADEVDALLTKKMVSSKRSLVWTHFEEIYDVQGVRKGKVVANDKYMHVRCIAHIFNLVVQEGLNDVKTYVTKNRNTVRYVRLSLARLKKFEECVDYECMDWSKALILDVPTRWNSIYLMLSTALNYERAFDAFESAESYLRVEAESYNQGGIPDFID</sequence>